<dbReference type="EMBL" id="GGEC01004581">
    <property type="protein sequence ID" value="MBW85064.1"/>
    <property type="molecule type" value="Transcribed_RNA"/>
</dbReference>
<organism evidence="1">
    <name type="scientific">Rhizophora mucronata</name>
    <name type="common">Asiatic mangrove</name>
    <dbReference type="NCBI Taxonomy" id="61149"/>
    <lineage>
        <taxon>Eukaryota</taxon>
        <taxon>Viridiplantae</taxon>
        <taxon>Streptophyta</taxon>
        <taxon>Embryophyta</taxon>
        <taxon>Tracheophyta</taxon>
        <taxon>Spermatophyta</taxon>
        <taxon>Magnoliopsida</taxon>
        <taxon>eudicotyledons</taxon>
        <taxon>Gunneridae</taxon>
        <taxon>Pentapetalae</taxon>
        <taxon>rosids</taxon>
        <taxon>fabids</taxon>
        <taxon>Malpighiales</taxon>
        <taxon>Rhizophoraceae</taxon>
        <taxon>Rhizophora</taxon>
    </lineage>
</organism>
<sequence>MVLGYEDSKVLVIQKPER</sequence>
<proteinExistence type="predicted"/>
<accession>A0A2P2IV26</accession>
<reference evidence="1" key="1">
    <citation type="submission" date="2018-02" db="EMBL/GenBank/DDBJ databases">
        <title>Rhizophora mucronata_Transcriptome.</title>
        <authorList>
            <person name="Meera S.P."/>
            <person name="Sreeshan A."/>
            <person name="Augustine A."/>
        </authorList>
    </citation>
    <scope>NUCLEOTIDE SEQUENCE</scope>
    <source>
        <tissue evidence="1">Leaf</tissue>
    </source>
</reference>
<dbReference type="AlphaFoldDB" id="A0A2P2IV26"/>
<evidence type="ECO:0000313" key="1">
    <source>
        <dbReference type="EMBL" id="MBW85064.1"/>
    </source>
</evidence>
<protein>
    <submittedName>
        <fullName evidence="1">Uncharacterized protein</fullName>
    </submittedName>
</protein>
<name>A0A2P2IV26_RHIMU</name>